<dbReference type="AlphaFoldDB" id="A0A835RFV6"/>
<reference evidence="3 4" key="1">
    <citation type="journal article" date="2020" name="Nat. Food">
        <title>A phased Vanilla planifolia genome enables genetic improvement of flavour and production.</title>
        <authorList>
            <person name="Hasing T."/>
            <person name="Tang H."/>
            <person name="Brym M."/>
            <person name="Khazi F."/>
            <person name="Huang T."/>
            <person name="Chambers A.H."/>
        </authorList>
    </citation>
    <scope>NUCLEOTIDE SEQUENCE [LARGE SCALE GENOMIC DNA]</scope>
    <source>
        <tissue evidence="2">Leaf</tissue>
    </source>
</reference>
<gene>
    <name evidence="2" type="ORF">HPP92_006566</name>
    <name evidence="1" type="ORF">HPP92_006825</name>
</gene>
<proteinExistence type="predicted"/>
<evidence type="ECO:0000313" key="2">
    <source>
        <dbReference type="EMBL" id="KAG0489703.1"/>
    </source>
</evidence>
<comment type="caution">
    <text evidence="2">The sequence shown here is derived from an EMBL/GenBank/DDBJ whole genome shotgun (WGS) entry which is preliminary data.</text>
</comment>
<accession>A0A835RFV6</accession>
<keyword evidence="3" id="KW-1185">Reference proteome</keyword>
<evidence type="ECO:0000313" key="3">
    <source>
        <dbReference type="Proteomes" id="UP000636800"/>
    </source>
</evidence>
<name>A0A835RFV6_VANPL</name>
<dbReference type="Proteomes" id="UP000639772">
    <property type="component" value="Chromosome 3"/>
</dbReference>
<evidence type="ECO:0000313" key="4">
    <source>
        <dbReference type="Proteomes" id="UP000639772"/>
    </source>
</evidence>
<protein>
    <submittedName>
        <fullName evidence="2">Uncharacterized protein</fullName>
    </submittedName>
</protein>
<dbReference type="EMBL" id="JADCNM010000003">
    <property type="protein sequence ID" value="KAG0489703.1"/>
    <property type="molecule type" value="Genomic_DNA"/>
</dbReference>
<dbReference type="EMBL" id="JADCNL010000003">
    <property type="protein sequence ID" value="KAG0488014.1"/>
    <property type="molecule type" value="Genomic_DNA"/>
</dbReference>
<dbReference type="Proteomes" id="UP000636800">
    <property type="component" value="Chromosome 3"/>
</dbReference>
<organism evidence="2 4">
    <name type="scientific">Vanilla planifolia</name>
    <name type="common">Vanilla</name>
    <dbReference type="NCBI Taxonomy" id="51239"/>
    <lineage>
        <taxon>Eukaryota</taxon>
        <taxon>Viridiplantae</taxon>
        <taxon>Streptophyta</taxon>
        <taxon>Embryophyta</taxon>
        <taxon>Tracheophyta</taxon>
        <taxon>Spermatophyta</taxon>
        <taxon>Magnoliopsida</taxon>
        <taxon>Liliopsida</taxon>
        <taxon>Asparagales</taxon>
        <taxon>Orchidaceae</taxon>
        <taxon>Vanilloideae</taxon>
        <taxon>Vanilleae</taxon>
        <taxon>Vanilla</taxon>
    </lineage>
</organism>
<evidence type="ECO:0000313" key="1">
    <source>
        <dbReference type="EMBL" id="KAG0488014.1"/>
    </source>
</evidence>
<sequence>MGRGARDRRPLLIWKKSRIEETDAKIKTGNKQLFQERGLRIAQTSLRVTYDHP</sequence>